<dbReference type="PANTHER" id="PTHR20994">
    <property type="entry name" value="ER MEMBRANE PROTEIN COMPLEX SUBUNIT 6"/>
    <property type="match status" value="1"/>
</dbReference>
<dbReference type="InterPro" id="IPR008504">
    <property type="entry name" value="Emc6"/>
</dbReference>
<evidence type="ECO:0000313" key="9">
    <source>
        <dbReference type="EMBL" id="TVY82736.1"/>
    </source>
</evidence>
<keyword evidence="4 8" id="KW-0812">Transmembrane</keyword>
<protein>
    <recommendedName>
        <fullName evidence="3">ER membrane protein complex subunit 6</fullName>
    </recommendedName>
</protein>
<evidence type="ECO:0000256" key="1">
    <source>
        <dbReference type="ARBA" id="ARBA00004477"/>
    </source>
</evidence>
<evidence type="ECO:0000256" key="8">
    <source>
        <dbReference type="SAM" id="Phobius"/>
    </source>
</evidence>
<evidence type="ECO:0000313" key="10">
    <source>
        <dbReference type="Proteomes" id="UP000469558"/>
    </source>
</evidence>
<dbReference type="EMBL" id="QGMK01000282">
    <property type="protein sequence ID" value="TVY82736.1"/>
    <property type="molecule type" value="Genomic_DNA"/>
</dbReference>
<accession>A0A8T9CBR1</accession>
<dbReference type="GO" id="GO:0034975">
    <property type="term" value="P:protein folding in endoplasmic reticulum"/>
    <property type="evidence" value="ECO:0007669"/>
    <property type="project" value="TreeGrafter"/>
</dbReference>
<evidence type="ECO:0000256" key="3">
    <source>
        <dbReference type="ARBA" id="ARBA00020827"/>
    </source>
</evidence>
<proteinExistence type="inferred from homology"/>
<gene>
    <name evidence="9" type="ORF">LSUE1_G002234</name>
</gene>
<name>A0A8T9CBR1_9HELO</name>
<dbReference type="GO" id="GO:0072546">
    <property type="term" value="C:EMC complex"/>
    <property type="evidence" value="ECO:0007669"/>
    <property type="project" value="InterPro"/>
</dbReference>
<dbReference type="Pfam" id="PF07019">
    <property type="entry name" value="EMC6"/>
    <property type="match status" value="1"/>
</dbReference>
<keyword evidence="5" id="KW-0256">Endoplasmic reticulum</keyword>
<keyword evidence="6 8" id="KW-1133">Transmembrane helix</keyword>
<keyword evidence="7 8" id="KW-0472">Membrane</keyword>
<comment type="subcellular location">
    <subcellularLocation>
        <location evidence="1">Endoplasmic reticulum membrane</location>
        <topology evidence="1">Multi-pass membrane protein</topology>
    </subcellularLocation>
</comment>
<evidence type="ECO:0000256" key="4">
    <source>
        <dbReference type="ARBA" id="ARBA00022692"/>
    </source>
</evidence>
<dbReference type="PANTHER" id="PTHR20994:SF0">
    <property type="entry name" value="ER MEMBRANE PROTEIN COMPLEX SUBUNIT 6"/>
    <property type="match status" value="1"/>
</dbReference>
<feature type="transmembrane region" description="Helical" evidence="8">
    <location>
        <begin position="50"/>
        <end position="69"/>
    </location>
</feature>
<dbReference type="OrthoDB" id="16510at2759"/>
<evidence type="ECO:0000256" key="6">
    <source>
        <dbReference type="ARBA" id="ARBA00022989"/>
    </source>
</evidence>
<organism evidence="9 10">
    <name type="scientific">Lachnellula suecica</name>
    <dbReference type="NCBI Taxonomy" id="602035"/>
    <lineage>
        <taxon>Eukaryota</taxon>
        <taxon>Fungi</taxon>
        <taxon>Dikarya</taxon>
        <taxon>Ascomycota</taxon>
        <taxon>Pezizomycotina</taxon>
        <taxon>Leotiomycetes</taxon>
        <taxon>Helotiales</taxon>
        <taxon>Lachnaceae</taxon>
        <taxon>Lachnellula</taxon>
    </lineage>
</organism>
<dbReference type="GO" id="GO:0000045">
    <property type="term" value="P:autophagosome assembly"/>
    <property type="evidence" value="ECO:0007669"/>
    <property type="project" value="TreeGrafter"/>
</dbReference>
<dbReference type="InterPro" id="IPR029008">
    <property type="entry name" value="EMC6-like"/>
</dbReference>
<keyword evidence="10" id="KW-1185">Reference proteome</keyword>
<comment type="caution">
    <text evidence="9">The sequence shown here is derived from an EMBL/GenBank/DDBJ whole genome shotgun (WGS) entry which is preliminary data.</text>
</comment>
<sequence length="183" mass="19759">MLTERELQISPIVQESVLHNTKTLTTLHNLTASLFGVGAGILGLESYSGFIFYLVFSLLISALVYAFRVRPAIIQDSKSGGTTGLGVETYFRGSMELWTGGLFDGLSGFVLTWTLFYGLVLARIVLPGCGIAENGGESLSVYDTMKDEDFIATKYNKGLCRIPNDIILIPTTMATDLGDTGAL</sequence>
<evidence type="ECO:0000256" key="7">
    <source>
        <dbReference type="ARBA" id="ARBA00023136"/>
    </source>
</evidence>
<comment type="similarity">
    <text evidence="2">Belongs to the EMC6 family.</text>
</comment>
<dbReference type="AlphaFoldDB" id="A0A8T9CBR1"/>
<reference evidence="9 10" key="1">
    <citation type="submission" date="2018-05" db="EMBL/GenBank/DDBJ databases">
        <title>Genome sequencing and assembly of the regulated plant pathogen Lachnellula willkommii and related sister species for the development of diagnostic species identification markers.</title>
        <authorList>
            <person name="Giroux E."/>
            <person name="Bilodeau G."/>
        </authorList>
    </citation>
    <scope>NUCLEOTIDE SEQUENCE [LARGE SCALE GENOMIC DNA]</scope>
    <source>
        <strain evidence="9 10">CBS 268.59</strain>
    </source>
</reference>
<evidence type="ECO:0000256" key="5">
    <source>
        <dbReference type="ARBA" id="ARBA00022824"/>
    </source>
</evidence>
<evidence type="ECO:0000256" key="2">
    <source>
        <dbReference type="ARBA" id="ARBA00009436"/>
    </source>
</evidence>
<dbReference type="Proteomes" id="UP000469558">
    <property type="component" value="Unassembled WGS sequence"/>
</dbReference>